<feature type="DNA-binding region" description="H-T-H motif" evidence="4">
    <location>
        <begin position="32"/>
        <end position="51"/>
    </location>
</feature>
<dbReference type="SUPFAM" id="SSF48498">
    <property type="entry name" value="Tetracyclin repressor-like, C-terminal domain"/>
    <property type="match status" value="1"/>
</dbReference>
<dbReference type="Gene3D" id="1.10.10.60">
    <property type="entry name" value="Homeodomain-like"/>
    <property type="match status" value="1"/>
</dbReference>
<comment type="caution">
    <text evidence="6">The sequence shown here is derived from an EMBL/GenBank/DDBJ whole genome shotgun (WGS) entry which is preliminary data.</text>
</comment>
<evidence type="ECO:0000259" key="5">
    <source>
        <dbReference type="PROSITE" id="PS50977"/>
    </source>
</evidence>
<evidence type="ECO:0000256" key="3">
    <source>
        <dbReference type="ARBA" id="ARBA00023163"/>
    </source>
</evidence>
<protein>
    <submittedName>
        <fullName evidence="6">HTH-type transcriptional regulator</fullName>
    </submittedName>
</protein>
<proteinExistence type="predicted"/>
<accession>A0ABQ4U277</accession>
<sequence length="196" mass="21159">MKVSRKQVEENRSKVLEAAAMLFRERGLEGIGIADLMKAAGLTHGGFYRQFKSKGDFVVEAVRRAYETSSDEIRERIGAPTGDPFATLVRYYVSEEHRDHPGAGCSLATLAVDASRSEDPALRSFFGTIVSRYLDLLVTIMPGEGVADRRSAAVAALSEMVGAVILSRVVPDPSLSREILDSVADDLLAAAGDEPD</sequence>
<keyword evidence="1" id="KW-0805">Transcription regulation</keyword>
<reference evidence="6" key="2">
    <citation type="submission" date="2021-08" db="EMBL/GenBank/DDBJ databases">
        <authorList>
            <person name="Tani A."/>
            <person name="Ola A."/>
            <person name="Ogura Y."/>
            <person name="Katsura K."/>
            <person name="Hayashi T."/>
        </authorList>
    </citation>
    <scope>NUCLEOTIDE SEQUENCE</scope>
    <source>
        <strain evidence="6">DSM 23632</strain>
    </source>
</reference>
<dbReference type="PRINTS" id="PR00455">
    <property type="entry name" value="HTHTETR"/>
</dbReference>
<dbReference type="InterPro" id="IPR009057">
    <property type="entry name" value="Homeodomain-like_sf"/>
</dbReference>
<dbReference type="SUPFAM" id="SSF46689">
    <property type="entry name" value="Homeodomain-like"/>
    <property type="match status" value="1"/>
</dbReference>
<evidence type="ECO:0000313" key="7">
    <source>
        <dbReference type="Proteomes" id="UP001055057"/>
    </source>
</evidence>
<evidence type="ECO:0000256" key="2">
    <source>
        <dbReference type="ARBA" id="ARBA00023125"/>
    </source>
</evidence>
<evidence type="ECO:0000256" key="1">
    <source>
        <dbReference type="ARBA" id="ARBA00023015"/>
    </source>
</evidence>
<dbReference type="PANTHER" id="PTHR47506">
    <property type="entry name" value="TRANSCRIPTIONAL REGULATORY PROTEIN"/>
    <property type="match status" value="1"/>
</dbReference>
<gene>
    <name evidence="6" type="ORF">MPOCJGCO_3683</name>
</gene>
<evidence type="ECO:0000313" key="6">
    <source>
        <dbReference type="EMBL" id="GJE61561.1"/>
    </source>
</evidence>
<evidence type="ECO:0000256" key="4">
    <source>
        <dbReference type="PROSITE-ProRule" id="PRU00335"/>
    </source>
</evidence>
<dbReference type="PROSITE" id="PS50977">
    <property type="entry name" value="HTH_TETR_2"/>
    <property type="match status" value="1"/>
</dbReference>
<reference evidence="6" key="1">
    <citation type="journal article" date="2021" name="Front. Microbiol.">
        <title>Comprehensive Comparative Genomics and Phenotyping of Methylobacterium Species.</title>
        <authorList>
            <person name="Alessa O."/>
            <person name="Ogura Y."/>
            <person name="Fujitani Y."/>
            <person name="Takami H."/>
            <person name="Hayashi T."/>
            <person name="Sahin N."/>
            <person name="Tani A."/>
        </authorList>
    </citation>
    <scope>NUCLEOTIDE SEQUENCE</scope>
    <source>
        <strain evidence="6">DSM 23632</strain>
    </source>
</reference>
<keyword evidence="3" id="KW-0804">Transcription</keyword>
<dbReference type="Gene3D" id="1.10.357.10">
    <property type="entry name" value="Tetracycline Repressor, domain 2"/>
    <property type="match status" value="1"/>
</dbReference>
<dbReference type="InterPro" id="IPR036271">
    <property type="entry name" value="Tet_transcr_reg_TetR-rel_C_sf"/>
</dbReference>
<dbReference type="Pfam" id="PF00440">
    <property type="entry name" value="TetR_N"/>
    <property type="match status" value="1"/>
</dbReference>
<name>A0ABQ4U277_9HYPH</name>
<keyword evidence="2 4" id="KW-0238">DNA-binding</keyword>
<dbReference type="InterPro" id="IPR001647">
    <property type="entry name" value="HTH_TetR"/>
</dbReference>
<dbReference type="EMBL" id="BPRB01000226">
    <property type="protein sequence ID" value="GJE61561.1"/>
    <property type="molecule type" value="Genomic_DNA"/>
</dbReference>
<organism evidence="6 7">
    <name type="scientific">Methylobacterium trifolii</name>
    <dbReference type="NCBI Taxonomy" id="1003092"/>
    <lineage>
        <taxon>Bacteria</taxon>
        <taxon>Pseudomonadati</taxon>
        <taxon>Pseudomonadota</taxon>
        <taxon>Alphaproteobacteria</taxon>
        <taxon>Hyphomicrobiales</taxon>
        <taxon>Methylobacteriaceae</taxon>
        <taxon>Methylobacterium</taxon>
    </lineage>
</organism>
<dbReference type="Proteomes" id="UP001055057">
    <property type="component" value="Unassembled WGS sequence"/>
</dbReference>
<feature type="domain" description="HTH tetR-type" evidence="5">
    <location>
        <begin position="9"/>
        <end position="69"/>
    </location>
</feature>
<keyword evidence="7" id="KW-1185">Reference proteome</keyword>
<dbReference type="PANTHER" id="PTHR47506:SF7">
    <property type="entry name" value="TRANSCRIPTIONAL REGULATORY PROTEIN"/>
    <property type="match status" value="1"/>
</dbReference>